<dbReference type="InterPro" id="IPR045058">
    <property type="entry name" value="GIMA/IAN/Toc"/>
</dbReference>
<dbReference type="GeneID" id="66080913"/>
<evidence type="ECO:0000256" key="1">
    <source>
        <dbReference type="ARBA" id="ARBA00022741"/>
    </source>
</evidence>
<sequence>MTRPRRLFDSPFRRFDPSVSMEDDIGDALDPTKAVIALMGTTGSGKSSFVNTASGGKLPVGEGLQSCTSSIDTSPAFNVDGKGVVLIDTPGFDDTTRTDTDILSMISVFLAEMYRGDKKLAGIIYLHRISDVRVGGISARSFRMFRKLCGEESLKNVVIVTTRWSEVSLDVGEAREKELITKDLFFKTVLEKGARMVRYDNTPESAHSILKSLVDNVPLPLLIQTEVVDENKNLGETAAGSEVNDEIVRLIAKHEREIKAIKEEMEEEFKIRENAARQAARQEVAEAVRALEDELARLREDRKRLTADYATHKGNFEQKEKDDVQAARKRVEDLERAIRDLKKGAPPAERKSLQRQLADANKRLKHLEAKGRKRRTNECTIM</sequence>
<keyword evidence="6" id="KW-1185">Reference proteome</keyword>
<dbReference type="EMBL" id="CM032187">
    <property type="protein sequence ID" value="KAG7090238.1"/>
    <property type="molecule type" value="Genomic_DNA"/>
</dbReference>
<evidence type="ECO:0000313" key="5">
    <source>
        <dbReference type="EMBL" id="KAG7090238.1"/>
    </source>
</evidence>
<comment type="caution">
    <text evidence="5">The sequence shown here is derived from an EMBL/GenBank/DDBJ whole genome shotgun (WGS) entry which is preliminary data.</text>
</comment>
<organism evidence="5 6">
    <name type="scientific">Marasmius oreades</name>
    <name type="common">fairy-ring Marasmius</name>
    <dbReference type="NCBI Taxonomy" id="181124"/>
    <lineage>
        <taxon>Eukaryota</taxon>
        <taxon>Fungi</taxon>
        <taxon>Dikarya</taxon>
        <taxon>Basidiomycota</taxon>
        <taxon>Agaricomycotina</taxon>
        <taxon>Agaricomycetes</taxon>
        <taxon>Agaricomycetidae</taxon>
        <taxon>Agaricales</taxon>
        <taxon>Marasmiineae</taxon>
        <taxon>Marasmiaceae</taxon>
        <taxon>Marasmius</taxon>
    </lineage>
</organism>
<dbReference type="AlphaFoldDB" id="A0A9P7RWD2"/>
<dbReference type="KEGG" id="more:E1B28_011838"/>
<dbReference type="OrthoDB" id="8954335at2759"/>
<dbReference type="GO" id="GO:0005525">
    <property type="term" value="F:GTP binding"/>
    <property type="evidence" value="ECO:0007669"/>
    <property type="project" value="UniProtKB-KW"/>
</dbReference>
<feature type="domain" description="AIG1-type G" evidence="4">
    <location>
        <begin position="36"/>
        <end position="204"/>
    </location>
</feature>
<dbReference type="CDD" id="cd00882">
    <property type="entry name" value="Ras_like_GTPase"/>
    <property type="match status" value="1"/>
</dbReference>
<keyword evidence="2" id="KW-0342">GTP-binding</keyword>
<evidence type="ECO:0000259" key="4">
    <source>
        <dbReference type="Pfam" id="PF04548"/>
    </source>
</evidence>
<evidence type="ECO:0000256" key="3">
    <source>
        <dbReference type="SAM" id="Coils"/>
    </source>
</evidence>
<dbReference type="InterPro" id="IPR006703">
    <property type="entry name" value="G_AIG1"/>
</dbReference>
<dbReference type="RefSeq" id="XP_043006708.1">
    <property type="nucleotide sequence ID" value="XM_043156893.1"/>
</dbReference>
<dbReference type="Gene3D" id="3.40.50.300">
    <property type="entry name" value="P-loop containing nucleotide triphosphate hydrolases"/>
    <property type="match status" value="1"/>
</dbReference>
<evidence type="ECO:0000313" key="6">
    <source>
        <dbReference type="Proteomes" id="UP001049176"/>
    </source>
</evidence>
<gene>
    <name evidence="5" type="ORF">E1B28_011838</name>
</gene>
<dbReference type="PANTHER" id="PTHR10903">
    <property type="entry name" value="GTPASE, IMAP FAMILY MEMBER-RELATED"/>
    <property type="match status" value="1"/>
</dbReference>
<feature type="coiled-coil region" evidence="3">
    <location>
        <begin position="244"/>
        <end position="370"/>
    </location>
</feature>
<reference evidence="5" key="1">
    <citation type="journal article" date="2021" name="Genome Biol. Evol.">
        <title>The assembled and annotated genome of the fairy-ring fungus Marasmius oreades.</title>
        <authorList>
            <person name="Hiltunen M."/>
            <person name="Ament-Velasquez S.L."/>
            <person name="Johannesson H."/>
        </authorList>
    </citation>
    <scope>NUCLEOTIDE SEQUENCE</scope>
    <source>
        <strain evidence="5">03SP1</strain>
    </source>
</reference>
<keyword evidence="1" id="KW-0547">Nucleotide-binding</keyword>
<dbReference type="Pfam" id="PF04548">
    <property type="entry name" value="AIG1"/>
    <property type="match status" value="1"/>
</dbReference>
<dbReference type="InterPro" id="IPR027417">
    <property type="entry name" value="P-loop_NTPase"/>
</dbReference>
<dbReference type="Proteomes" id="UP001049176">
    <property type="component" value="Chromosome 7"/>
</dbReference>
<keyword evidence="3" id="KW-0175">Coiled coil</keyword>
<dbReference type="SUPFAM" id="SSF52540">
    <property type="entry name" value="P-loop containing nucleoside triphosphate hydrolases"/>
    <property type="match status" value="1"/>
</dbReference>
<accession>A0A9P7RWD2</accession>
<name>A0A9P7RWD2_9AGAR</name>
<dbReference type="PANTHER" id="PTHR10903:SF184">
    <property type="entry name" value="GTP-BINDING PROTEIN A"/>
    <property type="match status" value="1"/>
</dbReference>
<protein>
    <recommendedName>
        <fullName evidence="4">AIG1-type G domain-containing protein</fullName>
    </recommendedName>
</protein>
<proteinExistence type="predicted"/>
<evidence type="ECO:0000256" key="2">
    <source>
        <dbReference type="ARBA" id="ARBA00023134"/>
    </source>
</evidence>